<dbReference type="Proteomes" id="UP000094569">
    <property type="component" value="Unassembled WGS sequence"/>
</dbReference>
<evidence type="ECO:0000313" key="2">
    <source>
        <dbReference type="EMBL" id="ODM22048.1"/>
    </source>
</evidence>
<evidence type="ECO:0000256" key="1">
    <source>
        <dbReference type="SAM" id="MobiDB-lite"/>
    </source>
</evidence>
<keyword evidence="3" id="KW-1185">Reference proteome</keyword>
<feature type="compositionally biased region" description="Low complexity" evidence="1">
    <location>
        <begin position="113"/>
        <end position="124"/>
    </location>
</feature>
<organism evidence="2 3">
    <name type="scientific">Aspergillus cristatus</name>
    <name type="common">Chinese Fuzhuan brick tea-fermentation fungus</name>
    <name type="synonym">Eurotium cristatum</name>
    <dbReference type="NCBI Taxonomy" id="573508"/>
    <lineage>
        <taxon>Eukaryota</taxon>
        <taxon>Fungi</taxon>
        <taxon>Dikarya</taxon>
        <taxon>Ascomycota</taxon>
        <taxon>Pezizomycotina</taxon>
        <taxon>Eurotiomycetes</taxon>
        <taxon>Eurotiomycetidae</taxon>
        <taxon>Eurotiales</taxon>
        <taxon>Aspergillaceae</taxon>
        <taxon>Aspergillus</taxon>
        <taxon>Aspergillus subgen. Aspergillus</taxon>
    </lineage>
</organism>
<evidence type="ECO:0000313" key="3">
    <source>
        <dbReference type="Proteomes" id="UP000094569"/>
    </source>
</evidence>
<dbReference type="VEuPathDB" id="FungiDB:SI65_02894"/>
<comment type="caution">
    <text evidence="2">The sequence shown here is derived from an EMBL/GenBank/DDBJ whole genome shotgun (WGS) entry which is preliminary data.</text>
</comment>
<feature type="region of interest" description="Disordered" evidence="1">
    <location>
        <begin position="107"/>
        <end position="148"/>
    </location>
</feature>
<sequence>MSPMMSDGPAMVLSPPQDHAFGQFPSALPFAANTTLPNPVPSKPSRKRSRDDAGFEEAMNAAAFEPPAPAPAPKPVEEPIYGEGMVLLNPRTGMAVSAESQTGTWYEEKVEQSAAAAPPVSSRSQTGMSSGVQGRKSQRLDPTAPGLDDIALSSMQKRLQNTTDDSRSSPSHQEPLVDDATRLLGISWQRINVSDDDDMAPAVRGWKKYIDNQYSNYLQNCQILMKSRALNAFLVAAQPVAPAFGTATNSPAYFLFSDDLDQARLVGSTWETCVQNLQSSPILFEGAETLQAKDKRSDNGSMQAPLGTNTMEAGVPLLQSLSAQPQPLGNAGVGGLNGGVGTGMEIDS</sequence>
<feature type="compositionally biased region" description="Low complexity" evidence="1">
    <location>
        <begin position="56"/>
        <end position="65"/>
    </location>
</feature>
<feature type="region of interest" description="Disordered" evidence="1">
    <location>
        <begin position="32"/>
        <end position="76"/>
    </location>
</feature>
<gene>
    <name evidence="2" type="ORF">SI65_02894</name>
</gene>
<protein>
    <submittedName>
        <fullName evidence="2">Uncharacterized protein</fullName>
    </submittedName>
</protein>
<reference evidence="2 3" key="1">
    <citation type="journal article" date="2016" name="BMC Genomics">
        <title>Comparative genomic and transcriptomic analyses of the Fuzhuan brick tea-fermentation fungus Aspergillus cristatus.</title>
        <authorList>
            <person name="Ge Y."/>
            <person name="Wang Y."/>
            <person name="Liu Y."/>
            <person name="Tan Y."/>
            <person name="Ren X."/>
            <person name="Zhang X."/>
            <person name="Hyde K.D."/>
            <person name="Liu Y."/>
            <person name="Liu Z."/>
        </authorList>
    </citation>
    <scope>NUCLEOTIDE SEQUENCE [LARGE SCALE GENOMIC DNA]</scope>
    <source>
        <strain evidence="2 3">GZAAS20.1005</strain>
    </source>
</reference>
<dbReference type="EMBL" id="JXNT01000002">
    <property type="protein sequence ID" value="ODM22048.1"/>
    <property type="molecule type" value="Genomic_DNA"/>
</dbReference>
<accession>A0A1E3BMA8</accession>
<dbReference type="AlphaFoldDB" id="A0A1E3BMA8"/>
<name>A0A1E3BMA8_ASPCR</name>
<proteinExistence type="predicted"/>
<dbReference type="OrthoDB" id="5359669at2759"/>